<protein>
    <submittedName>
        <fullName evidence="8">Aspartate aminotransferase</fullName>
    </submittedName>
</protein>
<evidence type="ECO:0000313" key="8">
    <source>
        <dbReference type="EMBL" id="AIT70221.1"/>
    </source>
</evidence>
<dbReference type="PANTHER" id="PTHR46383">
    <property type="entry name" value="ASPARTATE AMINOTRANSFERASE"/>
    <property type="match status" value="1"/>
</dbReference>
<reference evidence="8" key="1">
    <citation type="journal article" date="2014" name="PLoS ONE">
        <title>Phylogeny of c4-photosynthesis enzymes based on algal transcriptomic and genomic data supports an archaeal/proteobacterial origin and multiple duplication for most c4-related genes.</title>
        <authorList>
            <person name="Chi S."/>
            <person name="Wu S."/>
            <person name="Yu J."/>
            <person name="Wang X."/>
            <person name="Tang X."/>
            <person name="Liu T."/>
        </authorList>
    </citation>
    <scope>NUCLEOTIDE SEQUENCE</scope>
    <source>
        <strain evidence="8">JCXF-2074519</strain>
    </source>
</reference>
<dbReference type="InterPro" id="IPR004839">
    <property type="entry name" value="Aminotransferase_I/II_large"/>
</dbReference>
<organism evidence="8">
    <name type="scientific">Scytosiphon lomentaria</name>
    <name type="common">Beanweed</name>
    <name type="synonym">Chorda lomentaria</name>
    <dbReference type="NCBI Taxonomy" id="27967"/>
    <lineage>
        <taxon>Eukaryota</taxon>
        <taxon>Sar</taxon>
        <taxon>Stramenopiles</taxon>
        <taxon>Ochrophyta</taxon>
        <taxon>PX clade</taxon>
        <taxon>Phaeophyceae</taxon>
        <taxon>Ectocarpales</taxon>
        <taxon>Scytosiphonaceae</taxon>
        <taxon>Scytosiphon</taxon>
    </lineage>
</organism>
<proteinExistence type="evidence at transcript level"/>
<comment type="cofactor">
    <cofactor evidence="1">
        <name>pyridoxal 5'-phosphate</name>
        <dbReference type="ChEBI" id="CHEBI:597326"/>
    </cofactor>
</comment>
<feature type="signal peptide" evidence="6">
    <location>
        <begin position="1"/>
        <end position="22"/>
    </location>
</feature>
<evidence type="ECO:0000256" key="3">
    <source>
        <dbReference type="ARBA" id="ARBA00022576"/>
    </source>
</evidence>
<dbReference type="Gene3D" id="3.90.1150.10">
    <property type="entry name" value="Aspartate Aminotransferase, domain 1"/>
    <property type="match status" value="1"/>
</dbReference>
<gene>
    <name evidence="8" type="primary">ast</name>
</gene>
<evidence type="ECO:0000256" key="6">
    <source>
        <dbReference type="SAM" id="SignalP"/>
    </source>
</evidence>
<dbReference type="InterPro" id="IPR004838">
    <property type="entry name" value="NHTrfase_class1_PyrdxlP-BS"/>
</dbReference>
<dbReference type="GO" id="GO:0033853">
    <property type="term" value="F:aspartate-prephenate aminotransferase activity"/>
    <property type="evidence" value="ECO:0007669"/>
    <property type="project" value="UniProtKB-ARBA"/>
</dbReference>
<accession>A0A097IUR0</accession>
<dbReference type="PROSITE" id="PS00105">
    <property type="entry name" value="AA_TRANSFER_CLASS_1"/>
    <property type="match status" value="1"/>
</dbReference>
<evidence type="ECO:0000256" key="4">
    <source>
        <dbReference type="ARBA" id="ARBA00022679"/>
    </source>
</evidence>
<dbReference type="GO" id="GO:0030170">
    <property type="term" value="F:pyridoxal phosphate binding"/>
    <property type="evidence" value="ECO:0007669"/>
    <property type="project" value="InterPro"/>
</dbReference>
<dbReference type="FunFam" id="3.40.640.10:FF:000033">
    <property type="entry name" value="Aspartate aminotransferase"/>
    <property type="match status" value="1"/>
</dbReference>
<evidence type="ECO:0000256" key="5">
    <source>
        <dbReference type="ARBA" id="ARBA00022898"/>
    </source>
</evidence>
<dbReference type="AlphaFoldDB" id="A0A097IUR0"/>
<dbReference type="GO" id="GO:0006520">
    <property type="term" value="P:amino acid metabolic process"/>
    <property type="evidence" value="ECO:0007669"/>
    <property type="project" value="InterPro"/>
</dbReference>
<dbReference type="CDD" id="cd00609">
    <property type="entry name" value="AAT_like"/>
    <property type="match status" value="1"/>
</dbReference>
<dbReference type="EMBL" id="KM113403">
    <property type="protein sequence ID" value="AIT70221.1"/>
    <property type="molecule type" value="mRNA"/>
</dbReference>
<keyword evidence="5" id="KW-0663">Pyridoxal phosphate</keyword>
<dbReference type="InterPro" id="IPR015421">
    <property type="entry name" value="PyrdxlP-dep_Trfase_major"/>
</dbReference>
<feature type="domain" description="Aminotransferase class I/classII large" evidence="7">
    <location>
        <begin position="102"/>
        <end position="462"/>
    </location>
</feature>
<sequence>MNRLWALSLAFRLSRLAVPATGFVLLPVAPPVRSCSGGMTASAGFAAGDREAAEAVGVVVRAAAASPFDSDDTISPVVKTVSPSKTLEVHALTQEMKARGERVVSLCVGEPDFQPPPAVIEATAAAAKEGVTKYTGVTGTVDLRKAICADLARRKNLTYSAGDIVVANGAKQAVYQAVLAVVRPGDEVIIPAPYWPSYPEMVRLAGGIPVIIETTVEEEFLLTAEKLRGALTDKTRMLIFCNPSNPTGAVHSKERCEELAAVLSEEGGKGSGCWVLADEIYERITYDTPHVAFATIPGMFERTMTVNGFSKSHSMTGYRLGYLASPPIITKAVTIIQGQITSCASSISQAAGLVALTVSDEEMQATFDVMRKKRDFVIKRLSEMPDLATAVPQGAFYVFPDVSAHFGKSAPDGTVIGGATDLCLYLLRAHSVALVTGDGFGYSKCIRISYAASMEEIDEALAEFDKCLCSLA</sequence>
<keyword evidence="4 8" id="KW-0808">Transferase</keyword>
<feature type="chain" id="PRO_5001931089" evidence="6">
    <location>
        <begin position="23"/>
        <end position="472"/>
    </location>
</feature>
<evidence type="ECO:0000259" key="7">
    <source>
        <dbReference type="Pfam" id="PF00155"/>
    </source>
</evidence>
<name>A0A097IUR0_SCYLO</name>
<evidence type="ECO:0000256" key="2">
    <source>
        <dbReference type="ARBA" id="ARBA00007441"/>
    </source>
</evidence>
<comment type="similarity">
    <text evidence="2">Belongs to the class-I pyridoxal-phosphate-dependent aminotransferase family.</text>
</comment>
<dbReference type="InterPro" id="IPR015422">
    <property type="entry name" value="PyrdxlP-dep_Trfase_small"/>
</dbReference>
<dbReference type="PANTHER" id="PTHR46383:SF1">
    <property type="entry name" value="ASPARTATE AMINOTRANSFERASE"/>
    <property type="match status" value="1"/>
</dbReference>
<dbReference type="SUPFAM" id="SSF53383">
    <property type="entry name" value="PLP-dependent transferases"/>
    <property type="match status" value="1"/>
</dbReference>
<dbReference type="Gene3D" id="3.40.640.10">
    <property type="entry name" value="Type I PLP-dependent aspartate aminotransferase-like (Major domain)"/>
    <property type="match status" value="1"/>
</dbReference>
<keyword evidence="6" id="KW-0732">Signal</keyword>
<evidence type="ECO:0000256" key="1">
    <source>
        <dbReference type="ARBA" id="ARBA00001933"/>
    </source>
</evidence>
<keyword evidence="3 8" id="KW-0032">Aminotransferase</keyword>
<dbReference type="GO" id="GO:0033854">
    <property type="term" value="F:glutamate-prephenate aminotransferase activity"/>
    <property type="evidence" value="ECO:0007669"/>
    <property type="project" value="UniProtKB-ARBA"/>
</dbReference>
<dbReference type="Pfam" id="PF00155">
    <property type="entry name" value="Aminotran_1_2"/>
    <property type="match status" value="1"/>
</dbReference>
<dbReference type="InterPro" id="IPR015424">
    <property type="entry name" value="PyrdxlP-dep_Trfase"/>
</dbReference>
<dbReference type="InterPro" id="IPR050596">
    <property type="entry name" value="AspAT/PAT-like"/>
</dbReference>